<protein>
    <recommendedName>
        <fullName evidence="2">Rhodanese domain-containing protein</fullName>
    </recommendedName>
</protein>
<dbReference type="SUPFAM" id="SSF52821">
    <property type="entry name" value="Rhodanese/Cell cycle control phosphatase"/>
    <property type="match status" value="1"/>
</dbReference>
<dbReference type="OrthoDB" id="425207at2759"/>
<dbReference type="InterPro" id="IPR036873">
    <property type="entry name" value="Rhodanese-like_dom_sf"/>
</dbReference>
<dbReference type="PROSITE" id="PS50206">
    <property type="entry name" value="RHODANESE_3"/>
    <property type="match status" value="1"/>
</dbReference>
<gene>
    <name evidence="3" type="ORF">SNEC2469_LOCUS21565</name>
</gene>
<dbReference type="Pfam" id="PF00581">
    <property type="entry name" value="Rhodanese"/>
    <property type="match status" value="1"/>
</dbReference>
<dbReference type="Gene3D" id="3.40.250.10">
    <property type="entry name" value="Rhodanese-like domain"/>
    <property type="match status" value="1"/>
</dbReference>
<reference evidence="3" key="1">
    <citation type="submission" date="2021-02" db="EMBL/GenBank/DDBJ databases">
        <authorList>
            <person name="Dougan E. K."/>
            <person name="Rhodes N."/>
            <person name="Thang M."/>
            <person name="Chan C."/>
        </authorList>
    </citation>
    <scope>NUCLEOTIDE SEQUENCE</scope>
</reference>
<evidence type="ECO:0000256" key="1">
    <source>
        <dbReference type="SAM" id="MobiDB-lite"/>
    </source>
</evidence>
<comment type="caution">
    <text evidence="3">The sequence shown here is derived from an EMBL/GenBank/DDBJ whole genome shotgun (WGS) entry which is preliminary data.</text>
</comment>
<feature type="region of interest" description="Disordered" evidence="1">
    <location>
        <begin position="532"/>
        <end position="573"/>
    </location>
</feature>
<feature type="domain" description="Rhodanese" evidence="2">
    <location>
        <begin position="32"/>
        <end position="128"/>
    </location>
</feature>
<feature type="compositionally biased region" description="Basic and acidic residues" evidence="1">
    <location>
        <begin position="536"/>
        <end position="553"/>
    </location>
</feature>
<proteinExistence type="predicted"/>
<organism evidence="3 4">
    <name type="scientific">Symbiodinium necroappetens</name>
    <dbReference type="NCBI Taxonomy" id="1628268"/>
    <lineage>
        <taxon>Eukaryota</taxon>
        <taxon>Sar</taxon>
        <taxon>Alveolata</taxon>
        <taxon>Dinophyceae</taxon>
        <taxon>Suessiales</taxon>
        <taxon>Symbiodiniaceae</taxon>
        <taxon>Symbiodinium</taxon>
    </lineage>
</organism>
<dbReference type="EMBL" id="CAJNJA010038242">
    <property type="protein sequence ID" value="CAE7744848.1"/>
    <property type="molecule type" value="Genomic_DNA"/>
</dbReference>
<sequence length="681" mass="75177">MSGFLSKLEEARRVVGEPNFIGPQAAKALLEEDPSALLLDVQDPGSEVLPGAYNASLGTLFFKASSDLEEFKDATIADRPRDSLIIVTCMYGGQAALAAQLLCEYGYANVKVMQGGNEDARKTYSDNRLWKWVALQREIFEAGADFYGSARRARVKFILLVVFVFDLRTSVKGRAEVRQGLQFRFDARADRSSLNLCTGAWLLAHVVEWYATCSVLEEENAAQQIRFFCEKFGLYLSHPPQSRGMDGFFCATLERRSGGEAKIAWSKSLRLCVLSLWWSGGPVLRQTVNQDTRRLSRLNGGLQGKSCRGIVQLHVLFALTSSWQIAKDGVSSPQRRFLEQFQTPSDIMKRGPLFDPDSDGRSPLISEMSSSSFLGSGGCRAWPIHGATMSRSTARGSDHSWRRRTPLWTDLKAATEPSSPAKPVSWALAEASTRESEAFSMATSISFGREDPRVCDASVPAAEATQPSASGMSSSSALPAVARQLDFDGAGGVFAEADRSPLSPMDVWNSRTSSLSSLDDLRELSLLSFSSPNSGEFRHESTPTETVLEDKSQKTRKTPANCVRPGRPARANGETDKAVRGLVLHLCTCCAQGRSPSGVQSCLWKRRSSFNSLAEECLPSTKSLNTRRSQSNCRRQWLSQERFSLEELQAASRFAQYRCDEHRRSLQLGGRTGRWYPGRLV</sequence>
<dbReference type="InterPro" id="IPR001763">
    <property type="entry name" value="Rhodanese-like_dom"/>
</dbReference>
<dbReference type="AlphaFoldDB" id="A0A812XHJ1"/>
<accession>A0A812XHJ1</accession>
<name>A0A812XHJ1_9DINO</name>
<keyword evidence="4" id="KW-1185">Reference proteome</keyword>
<evidence type="ECO:0000259" key="2">
    <source>
        <dbReference type="PROSITE" id="PS50206"/>
    </source>
</evidence>
<dbReference type="Proteomes" id="UP000601435">
    <property type="component" value="Unassembled WGS sequence"/>
</dbReference>
<evidence type="ECO:0000313" key="3">
    <source>
        <dbReference type="EMBL" id="CAE7744848.1"/>
    </source>
</evidence>
<dbReference type="SMART" id="SM00450">
    <property type="entry name" value="RHOD"/>
    <property type="match status" value="1"/>
</dbReference>
<evidence type="ECO:0000313" key="4">
    <source>
        <dbReference type="Proteomes" id="UP000601435"/>
    </source>
</evidence>